<accession>A0A059CZ98</accession>
<reference evidence="1" key="1">
    <citation type="submission" date="2013-07" db="EMBL/GenBank/DDBJ databases">
        <title>The genome of Eucalyptus grandis.</title>
        <authorList>
            <person name="Schmutz J."/>
            <person name="Hayes R."/>
            <person name="Myburg A."/>
            <person name="Tuskan G."/>
            <person name="Grattapaglia D."/>
            <person name="Rokhsar D.S."/>
        </authorList>
    </citation>
    <scope>NUCLEOTIDE SEQUENCE</scope>
    <source>
        <tissue evidence="1">Leaf extractions</tissue>
    </source>
</reference>
<sequence length="87" mass="10409">MKAVHRHCIHLMYNQTVNYWSHDGETSNCFLRCMNLEQLEMSSAMINRSLRCNILKCKRTIQFSTSDITDKIENTTYIHCHYRHQTI</sequence>
<gene>
    <name evidence="1" type="ORF">EUGRSUZ_B00435</name>
</gene>
<dbReference type="InParanoid" id="A0A059CZ98"/>
<dbReference type="EMBL" id="KK198754">
    <property type="protein sequence ID" value="KCW83534.1"/>
    <property type="molecule type" value="Genomic_DNA"/>
</dbReference>
<name>A0A059CZ98_EUCGR</name>
<dbReference type="Gramene" id="KCW83534">
    <property type="protein sequence ID" value="KCW83534"/>
    <property type="gene ID" value="EUGRSUZ_B00435"/>
</dbReference>
<organism evidence="1">
    <name type="scientific">Eucalyptus grandis</name>
    <name type="common">Flooded gum</name>
    <dbReference type="NCBI Taxonomy" id="71139"/>
    <lineage>
        <taxon>Eukaryota</taxon>
        <taxon>Viridiplantae</taxon>
        <taxon>Streptophyta</taxon>
        <taxon>Embryophyta</taxon>
        <taxon>Tracheophyta</taxon>
        <taxon>Spermatophyta</taxon>
        <taxon>Magnoliopsida</taxon>
        <taxon>eudicotyledons</taxon>
        <taxon>Gunneridae</taxon>
        <taxon>Pentapetalae</taxon>
        <taxon>rosids</taxon>
        <taxon>malvids</taxon>
        <taxon>Myrtales</taxon>
        <taxon>Myrtaceae</taxon>
        <taxon>Myrtoideae</taxon>
        <taxon>Eucalypteae</taxon>
        <taxon>Eucalyptus</taxon>
    </lineage>
</organism>
<proteinExistence type="predicted"/>
<dbReference type="AlphaFoldDB" id="A0A059CZ98"/>
<evidence type="ECO:0000313" key="1">
    <source>
        <dbReference type="EMBL" id="KCW83534.1"/>
    </source>
</evidence>
<protein>
    <submittedName>
        <fullName evidence="1">Uncharacterized protein</fullName>
    </submittedName>
</protein>